<evidence type="ECO:0000313" key="1">
    <source>
        <dbReference type="EMBL" id="TKR65421.1"/>
    </source>
</evidence>
<keyword evidence="2" id="KW-1185">Reference proteome</keyword>
<organism evidence="1 2">
    <name type="scientific">Steinernema carpocapsae</name>
    <name type="common">Entomopathogenic nematode</name>
    <dbReference type="NCBI Taxonomy" id="34508"/>
    <lineage>
        <taxon>Eukaryota</taxon>
        <taxon>Metazoa</taxon>
        <taxon>Ecdysozoa</taxon>
        <taxon>Nematoda</taxon>
        <taxon>Chromadorea</taxon>
        <taxon>Rhabditida</taxon>
        <taxon>Tylenchina</taxon>
        <taxon>Panagrolaimomorpha</taxon>
        <taxon>Strongyloidoidea</taxon>
        <taxon>Steinernematidae</taxon>
        <taxon>Steinernema</taxon>
    </lineage>
</organism>
<comment type="caution">
    <text evidence="1">The sequence shown here is derived from an EMBL/GenBank/DDBJ whole genome shotgun (WGS) entry which is preliminary data.</text>
</comment>
<sequence length="94" mass="10665">MLEHFDLGTNFTQSNVTVGAVNGTEFYQSQISNCLQGSLEMVTNRTDHCRIQLRKQGLFCYAAQTNFFHARMGEAVFYAPKQLSFAQFVDGCHF</sequence>
<reference evidence="1 2" key="1">
    <citation type="journal article" date="2015" name="Genome Biol.">
        <title>Comparative genomics of Steinernema reveals deeply conserved gene regulatory networks.</title>
        <authorList>
            <person name="Dillman A.R."/>
            <person name="Macchietto M."/>
            <person name="Porter C.F."/>
            <person name="Rogers A."/>
            <person name="Williams B."/>
            <person name="Antoshechkin I."/>
            <person name="Lee M.M."/>
            <person name="Goodwin Z."/>
            <person name="Lu X."/>
            <person name="Lewis E.E."/>
            <person name="Goodrich-Blair H."/>
            <person name="Stock S.P."/>
            <person name="Adams B.J."/>
            <person name="Sternberg P.W."/>
            <person name="Mortazavi A."/>
        </authorList>
    </citation>
    <scope>NUCLEOTIDE SEQUENCE [LARGE SCALE GENOMIC DNA]</scope>
    <source>
        <strain evidence="1 2">ALL</strain>
    </source>
</reference>
<reference evidence="1 2" key="2">
    <citation type="journal article" date="2019" name="G3 (Bethesda)">
        <title>Hybrid Assembly of the Genome of the Entomopathogenic Nematode Steinernema carpocapsae Identifies the X-Chromosome.</title>
        <authorList>
            <person name="Serra L."/>
            <person name="Macchietto M."/>
            <person name="Macias-Munoz A."/>
            <person name="McGill C.J."/>
            <person name="Rodriguez I.M."/>
            <person name="Rodriguez B."/>
            <person name="Murad R."/>
            <person name="Mortazavi A."/>
        </authorList>
    </citation>
    <scope>NUCLEOTIDE SEQUENCE [LARGE SCALE GENOMIC DNA]</scope>
    <source>
        <strain evidence="1 2">ALL</strain>
    </source>
</reference>
<evidence type="ECO:0000313" key="2">
    <source>
        <dbReference type="Proteomes" id="UP000298663"/>
    </source>
</evidence>
<dbReference type="EMBL" id="AZBU02000009">
    <property type="protein sequence ID" value="TKR65421.1"/>
    <property type="molecule type" value="Genomic_DNA"/>
</dbReference>
<gene>
    <name evidence="1" type="ORF">L596_025826</name>
</gene>
<name>A0A4U5M8X4_STECR</name>
<dbReference type="Proteomes" id="UP000298663">
    <property type="component" value="Unassembled WGS sequence"/>
</dbReference>
<proteinExistence type="predicted"/>
<protein>
    <submittedName>
        <fullName evidence="1">Uncharacterized protein</fullName>
    </submittedName>
</protein>
<dbReference type="AlphaFoldDB" id="A0A4U5M8X4"/>
<accession>A0A4U5M8X4</accession>